<gene>
    <name evidence="2" type="ORF">BC938DRAFT_477709</name>
</gene>
<feature type="compositionally biased region" description="Polar residues" evidence="1">
    <location>
        <begin position="201"/>
        <end position="211"/>
    </location>
</feature>
<sequence length="450" mass="49834">MSTPELLNAGVPKRTSSRRHHHRSQSSLSSSFVPDESEEFPEVRLSREPSPSLPPKNPSYPLPQYSAHADQPTGISVVVSRRLSNKNKKARPISIEGVSFAAPPSPSLAPEEPSSFQSSSSMASYPSTIDTADSYSVRRHRTSEDSVRSNMSTTSTILSTATKAVKIPKVLMKSMKDFVTTQAVNASNLHSDRRQKRLTLSNPPISYSANDQPPPPSSFLSRADSRMGEPSTRSRKRGVSPMSMFSRKNAASAGESEQSPDHHTHILSGPFPSSSLSLSFPLRKPKETHVSQPGRRRNSVADEAEMDTNELRRVDSKQSMSSILDDEYAESRTSSEIGRLQLDDEVSLEAADEHKPVGKMLFGKGLMDMKFGEEHKDTDPNFDAKSDSVIIKPTQQDVVWGRQRAKSLPKSLQVRSLSLENWVYDEVNITKSCLYGITGFHRVIPTILWK</sequence>
<feature type="non-terminal residue" evidence="2">
    <location>
        <position position="450"/>
    </location>
</feature>
<comment type="caution">
    <text evidence="2">The sequence shown here is derived from an EMBL/GenBank/DDBJ whole genome shotgun (WGS) entry which is preliminary data.</text>
</comment>
<evidence type="ECO:0000313" key="3">
    <source>
        <dbReference type="Proteomes" id="UP000274822"/>
    </source>
</evidence>
<organism evidence="2 3">
    <name type="scientific">Jimgerdemannia flammicorona</name>
    <dbReference type="NCBI Taxonomy" id="994334"/>
    <lineage>
        <taxon>Eukaryota</taxon>
        <taxon>Fungi</taxon>
        <taxon>Fungi incertae sedis</taxon>
        <taxon>Mucoromycota</taxon>
        <taxon>Mucoromycotina</taxon>
        <taxon>Endogonomycetes</taxon>
        <taxon>Endogonales</taxon>
        <taxon>Endogonaceae</taxon>
        <taxon>Jimgerdemannia</taxon>
    </lineage>
</organism>
<feature type="region of interest" description="Disordered" evidence="1">
    <location>
        <begin position="98"/>
        <end position="127"/>
    </location>
</feature>
<dbReference type="AlphaFoldDB" id="A0A433P867"/>
<accession>A0A433P867</accession>
<name>A0A433P867_9FUNG</name>
<feature type="compositionally biased region" description="Pro residues" evidence="1">
    <location>
        <begin position="51"/>
        <end position="61"/>
    </location>
</feature>
<proteinExistence type="predicted"/>
<feature type="compositionally biased region" description="Low complexity" evidence="1">
    <location>
        <begin position="108"/>
        <end position="127"/>
    </location>
</feature>
<protein>
    <submittedName>
        <fullName evidence="2">Uncharacterized protein</fullName>
    </submittedName>
</protein>
<evidence type="ECO:0000313" key="2">
    <source>
        <dbReference type="EMBL" id="RUS13717.1"/>
    </source>
</evidence>
<keyword evidence="3" id="KW-1185">Reference proteome</keyword>
<dbReference type="EMBL" id="RBNJ01028980">
    <property type="protein sequence ID" value="RUS13717.1"/>
    <property type="molecule type" value="Genomic_DNA"/>
</dbReference>
<feature type="compositionally biased region" description="Low complexity" evidence="1">
    <location>
        <begin position="267"/>
        <end position="282"/>
    </location>
</feature>
<evidence type="ECO:0000256" key="1">
    <source>
        <dbReference type="SAM" id="MobiDB-lite"/>
    </source>
</evidence>
<feature type="compositionally biased region" description="Basic residues" evidence="1">
    <location>
        <begin position="15"/>
        <end position="24"/>
    </location>
</feature>
<feature type="region of interest" description="Disordered" evidence="1">
    <location>
        <begin position="201"/>
        <end position="320"/>
    </location>
</feature>
<feature type="region of interest" description="Disordered" evidence="1">
    <location>
        <begin position="1"/>
        <end position="73"/>
    </location>
</feature>
<reference evidence="2 3" key="1">
    <citation type="journal article" date="2018" name="New Phytol.">
        <title>Phylogenomics of Endogonaceae and evolution of mycorrhizas within Mucoromycota.</title>
        <authorList>
            <person name="Chang Y."/>
            <person name="Desiro A."/>
            <person name="Na H."/>
            <person name="Sandor L."/>
            <person name="Lipzen A."/>
            <person name="Clum A."/>
            <person name="Barry K."/>
            <person name="Grigoriev I.V."/>
            <person name="Martin F.M."/>
            <person name="Stajich J.E."/>
            <person name="Smith M.E."/>
            <person name="Bonito G."/>
            <person name="Spatafora J.W."/>
        </authorList>
    </citation>
    <scope>NUCLEOTIDE SEQUENCE [LARGE SCALE GENOMIC DNA]</scope>
    <source>
        <strain evidence="2 3">AD002</strain>
    </source>
</reference>
<dbReference type="Proteomes" id="UP000274822">
    <property type="component" value="Unassembled WGS sequence"/>
</dbReference>